<dbReference type="AlphaFoldDB" id="A0A131YTU3"/>
<reference evidence="2" key="1">
    <citation type="journal article" date="2016" name="Ticks Tick Borne Dis.">
        <title>De novo assembly and annotation of the salivary gland transcriptome of Rhipicephalus appendiculatus male and female ticks during blood feeding.</title>
        <authorList>
            <person name="de Castro M.H."/>
            <person name="de Klerk D."/>
            <person name="Pienaar R."/>
            <person name="Latif A.A."/>
            <person name="Rees D.J."/>
            <person name="Mans B.J."/>
        </authorList>
    </citation>
    <scope>NUCLEOTIDE SEQUENCE</scope>
    <source>
        <tissue evidence="2">Salivary glands</tissue>
    </source>
</reference>
<feature type="chain" id="PRO_5007286107" evidence="1">
    <location>
        <begin position="21"/>
        <end position="201"/>
    </location>
</feature>
<dbReference type="InterPro" id="IPR012674">
    <property type="entry name" value="Calycin"/>
</dbReference>
<protein>
    <submittedName>
        <fullName evidence="2">Lipocalin</fullName>
    </submittedName>
</protein>
<accession>A0A131YTU3</accession>
<dbReference type="Gene3D" id="2.40.128.20">
    <property type="match status" value="1"/>
</dbReference>
<keyword evidence="1" id="KW-0732">Signal</keyword>
<evidence type="ECO:0000313" key="2">
    <source>
        <dbReference type="EMBL" id="JAP81566.1"/>
    </source>
</evidence>
<organism evidence="2">
    <name type="scientific">Rhipicephalus appendiculatus</name>
    <name type="common">Brown ear tick</name>
    <dbReference type="NCBI Taxonomy" id="34631"/>
    <lineage>
        <taxon>Eukaryota</taxon>
        <taxon>Metazoa</taxon>
        <taxon>Ecdysozoa</taxon>
        <taxon>Arthropoda</taxon>
        <taxon>Chelicerata</taxon>
        <taxon>Arachnida</taxon>
        <taxon>Acari</taxon>
        <taxon>Parasitiformes</taxon>
        <taxon>Ixodida</taxon>
        <taxon>Ixodoidea</taxon>
        <taxon>Ixodidae</taxon>
        <taxon>Rhipicephalinae</taxon>
        <taxon>Rhipicephalus</taxon>
        <taxon>Rhipicephalus</taxon>
    </lineage>
</organism>
<evidence type="ECO:0000256" key="1">
    <source>
        <dbReference type="SAM" id="SignalP"/>
    </source>
</evidence>
<sequence length="201" mass="23684">MKYQPCIIFVVLMCWTYCNGQYDLSRLPQHVKGWLNYTREILENTTPIVVKQGCYRMEHHPACERTQYILGPWNPGYHHNLSYRTTEKVLEKKLGLWNLRDTFFFVSTLNMSPVVDIYARFASNQTLDLQVSGMFSLLWANMHCFILGTPTKNQENASCTLWQSEQETRQECLQAFHANCCDYGQFYYTYNKTMCEMPSEC</sequence>
<feature type="signal peptide" evidence="1">
    <location>
        <begin position="1"/>
        <end position="20"/>
    </location>
</feature>
<dbReference type="SUPFAM" id="SSF50814">
    <property type="entry name" value="Lipocalins"/>
    <property type="match status" value="1"/>
</dbReference>
<dbReference type="EMBL" id="GEDV01006991">
    <property type="protein sequence ID" value="JAP81566.1"/>
    <property type="molecule type" value="Transcribed_RNA"/>
</dbReference>
<name>A0A131YTU3_RHIAP</name>
<proteinExistence type="predicted"/>